<comment type="caution">
    <text evidence="2">The sequence shown here is derived from an EMBL/GenBank/DDBJ whole genome shotgun (WGS) entry which is preliminary data.</text>
</comment>
<accession>A0A099I7P2</accession>
<dbReference type="InterPro" id="IPR051604">
    <property type="entry name" value="Ergot_Alk_Oxidoreductase"/>
</dbReference>
<dbReference type="Gene3D" id="3.40.50.720">
    <property type="entry name" value="NAD(P)-binding Rossmann-like Domain"/>
    <property type="match status" value="1"/>
</dbReference>
<dbReference type="EMBL" id="JQIF01000042">
    <property type="protein sequence ID" value="KGJ53267.1"/>
    <property type="molecule type" value="Genomic_DNA"/>
</dbReference>
<dbReference type="RefSeq" id="WP_044905293.1">
    <property type="nucleotide sequence ID" value="NZ_JQIF01000042.1"/>
</dbReference>
<dbReference type="Gene3D" id="3.90.25.10">
    <property type="entry name" value="UDP-galactose 4-epimerase, domain 1"/>
    <property type="match status" value="1"/>
</dbReference>
<sequence length="286" mass="32118">MGKILVMGASGNVGRYVVQYALAAGQKVKAAGTNVKRLTQLFPNAEAVLFDVTKPSTFPAALQDVDRVFLMRPPHLGDPKALKPLIDALQKQKGIQLVSFLSLLGVEKNPIPPHHKIEQYIEQAGLPYCHIRPGFFMQNISGVHAFEIQHFNRIVVPVRNALTSFIDAQDIGELTARVLCEAHMHQNTSYSITGAEAIDYWEVAEILSQELGRNIVYANPKPSFAKNYWISVRGLEKEYCKVMGMLYMMTRFKGAEKVTTDFEAVMHKKPKSFRQFVRDIAAAWQL</sequence>
<dbReference type="Pfam" id="PF05368">
    <property type="entry name" value="NmrA"/>
    <property type="match status" value="1"/>
</dbReference>
<evidence type="ECO:0000313" key="3">
    <source>
        <dbReference type="Proteomes" id="UP000030008"/>
    </source>
</evidence>
<dbReference type="InterPro" id="IPR036291">
    <property type="entry name" value="NAD(P)-bd_dom_sf"/>
</dbReference>
<dbReference type="Proteomes" id="UP000030008">
    <property type="component" value="Unassembled WGS sequence"/>
</dbReference>
<dbReference type="SUPFAM" id="SSF51735">
    <property type="entry name" value="NAD(P)-binding Rossmann-fold domains"/>
    <property type="match status" value="1"/>
</dbReference>
<dbReference type="PANTHER" id="PTHR43162">
    <property type="match status" value="1"/>
</dbReference>
<name>A0A099I7P2_CLOIN</name>
<evidence type="ECO:0000259" key="1">
    <source>
        <dbReference type="Pfam" id="PF05368"/>
    </source>
</evidence>
<dbReference type="PANTHER" id="PTHR43162:SF1">
    <property type="entry name" value="PRESTALK A DIFFERENTIATION PROTEIN A"/>
    <property type="match status" value="1"/>
</dbReference>
<reference evidence="2 3" key="1">
    <citation type="submission" date="2014-08" db="EMBL/GenBank/DDBJ databases">
        <title>Clostridium innocuum, an unnegligible vancomycin-resistant pathogen causing extra-intestinal infections.</title>
        <authorList>
            <person name="Feng Y."/>
            <person name="Chiu C.-H."/>
        </authorList>
    </citation>
    <scope>NUCLEOTIDE SEQUENCE [LARGE SCALE GENOMIC DNA]</scope>
    <source>
        <strain evidence="2 3">AN88</strain>
    </source>
</reference>
<feature type="domain" description="NmrA-like" evidence="1">
    <location>
        <begin position="3"/>
        <end position="265"/>
    </location>
</feature>
<proteinExistence type="predicted"/>
<dbReference type="InterPro" id="IPR008030">
    <property type="entry name" value="NmrA-like"/>
</dbReference>
<evidence type="ECO:0000313" key="2">
    <source>
        <dbReference type="EMBL" id="KGJ53267.1"/>
    </source>
</evidence>
<protein>
    <submittedName>
        <fullName evidence="2">NmrA family transcriptional regulator</fullName>
    </submittedName>
</protein>
<organism evidence="2 3">
    <name type="scientific">Clostridium innocuum</name>
    <dbReference type="NCBI Taxonomy" id="1522"/>
    <lineage>
        <taxon>Bacteria</taxon>
        <taxon>Bacillati</taxon>
        <taxon>Bacillota</taxon>
        <taxon>Clostridia</taxon>
        <taxon>Eubacteriales</taxon>
        <taxon>Clostridiaceae</taxon>
        <taxon>Clostridium</taxon>
    </lineage>
</organism>
<dbReference type="AlphaFoldDB" id="A0A099I7P2"/>
<gene>
    <name evidence="2" type="ORF">CIAN88_10045</name>
</gene>